<dbReference type="SUPFAM" id="SSF56954">
    <property type="entry name" value="Outer membrane efflux proteins (OEP)"/>
    <property type="match status" value="1"/>
</dbReference>
<dbReference type="GO" id="GO:0015288">
    <property type="term" value="F:porin activity"/>
    <property type="evidence" value="ECO:0007669"/>
    <property type="project" value="TreeGrafter"/>
</dbReference>
<dbReference type="GO" id="GO:0009279">
    <property type="term" value="C:cell outer membrane"/>
    <property type="evidence" value="ECO:0007669"/>
    <property type="project" value="UniProtKB-SubCell"/>
</dbReference>
<dbReference type="EMBL" id="VMBG01000002">
    <property type="protein sequence ID" value="TSJ76674.1"/>
    <property type="molecule type" value="Genomic_DNA"/>
</dbReference>
<protein>
    <submittedName>
        <fullName evidence="9">TolC family protein</fullName>
    </submittedName>
</protein>
<reference evidence="9 10" key="1">
    <citation type="submission" date="2019-07" db="EMBL/GenBank/DDBJ databases">
        <title>Description of 53C-WASEF.</title>
        <authorList>
            <person name="Pitt A."/>
            <person name="Hahn M.W."/>
        </authorList>
    </citation>
    <scope>NUCLEOTIDE SEQUENCE [LARGE SCALE GENOMIC DNA]</scope>
    <source>
        <strain evidence="9 10">53C-WASEF</strain>
    </source>
</reference>
<keyword evidence="3" id="KW-0813">Transport</keyword>
<evidence type="ECO:0000256" key="8">
    <source>
        <dbReference type="SAM" id="SignalP"/>
    </source>
</evidence>
<comment type="caution">
    <text evidence="9">The sequence shown here is derived from an EMBL/GenBank/DDBJ whole genome shotgun (WGS) entry which is preliminary data.</text>
</comment>
<evidence type="ECO:0000313" key="10">
    <source>
        <dbReference type="Proteomes" id="UP000315648"/>
    </source>
</evidence>
<evidence type="ECO:0000313" key="9">
    <source>
        <dbReference type="EMBL" id="TSJ76674.1"/>
    </source>
</evidence>
<dbReference type="InterPro" id="IPR051906">
    <property type="entry name" value="TolC-like"/>
</dbReference>
<dbReference type="PANTHER" id="PTHR30026">
    <property type="entry name" value="OUTER MEMBRANE PROTEIN TOLC"/>
    <property type="match status" value="1"/>
</dbReference>
<accession>A0A556QJ44</accession>
<evidence type="ECO:0000256" key="5">
    <source>
        <dbReference type="ARBA" id="ARBA00022692"/>
    </source>
</evidence>
<proteinExistence type="inferred from homology"/>
<sequence>MLKSRLLCSASLLISLSLGSVVTQAQEMVSQPKVADADAPLLGLPEKLIVGLEPLVNAAAEIGPRVLDARLQKLAAEAHEEETRSVTRPRANLYLDFSYRENSETQNGSFKPYYNVGVEQPLWHWNALTNQKRVAEIYKKLAGNDYAEARRALIIEIRQAYLDLVLQKLSLAESQTTYDRQRATLAVNRDRSARGEYAADLLATEQLDSRKSAIARDRLQVGLQRALREFAIMNGLESFSADQLPAAIAEVPSSAKALFVPEAAKLAPANRIPDALARREGELEAARLQQEITRVRNYPKVNLAAGADQGASSGTDQSAVVNYFAGVRVRWNIFDGFATRAAVKEARVTVRKNEKAVSDARLALQNQLKDQADELTLSLQELEVAEERFGLTTSREKVDEDLRKTGRLAETEWQARTAAAQTERIALYDLRGRVILQLSEHALLRQRAIKPSEEILFP</sequence>
<dbReference type="InterPro" id="IPR003423">
    <property type="entry name" value="OMP_efflux"/>
</dbReference>
<comment type="subcellular location">
    <subcellularLocation>
        <location evidence="1">Cell outer membrane</location>
    </subcellularLocation>
</comment>
<organism evidence="9 10">
    <name type="scientific">Rariglobus hedericola</name>
    <dbReference type="NCBI Taxonomy" id="2597822"/>
    <lineage>
        <taxon>Bacteria</taxon>
        <taxon>Pseudomonadati</taxon>
        <taxon>Verrucomicrobiota</taxon>
        <taxon>Opitutia</taxon>
        <taxon>Opitutales</taxon>
        <taxon>Opitutaceae</taxon>
        <taxon>Rariglobus</taxon>
    </lineage>
</organism>
<keyword evidence="10" id="KW-1185">Reference proteome</keyword>
<dbReference type="AlphaFoldDB" id="A0A556QJ44"/>
<keyword evidence="7" id="KW-0998">Cell outer membrane</keyword>
<evidence type="ECO:0000256" key="7">
    <source>
        <dbReference type="ARBA" id="ARBA00023237"/>
    </source>
</evidence>
<comment type="similarity">
    <text evidence="2">Belongs to the outer membrane factor (OMF) (TC 1.B.17) family.</text>
</comment>
<keyword evidence="5" id="KW-0812">Transmembrane</keyword>
<evidence type="ECO:0000256" key="3">
    <source>
        <dbReference type="ARBA" id="ARBA00022448"/>
    </source>
</evidence>
<keyword evidence="6" id="KW-0472">Membrane</keyword>
<feature type="chain" id="PRO_5021872245" evidence="8">
    <location>
        <begin position="26"/>
        <end position="458"/>
    </location>
</feature>
<evidence type="ECO:0000256" key="1">
    <source>
        <dbReference type="ARBA" id="ARBA00004442"/>
    </source>
</evidence>
<gene>
    <name evidence="9" type="ORF">FPL22_11140</name>
</gene>
<feature type="signal peptide" evidence="8">
    <location>
        <begin position="1"/>
        <end position="25"/>
    </location>
</feature>
<keyword evidence="8" id="KW-0732">Signal</keyword>
<dbReference type="GO" id="GO:1990281">
    <property type="term" value="C:efflux pump complex"/>
    <property type="evidence" value="ECO:0007669"/>
    <property type="project" value="TreeGrafter"/>
</dbReference>
<name>A0A556QJ44_9BACT</name>
<evidence type="ECO:0000256" key="6">
    <source>
        <dbReference type="ARBA" id="ARBA00023136"/>
    </source>
</evidence>
<dbReference type="OrthoDB" id="193600at2"/>
<dbReference type="Gene3D" id="1.20.1600.10">
    <property type="entry name" value="Outer membrane efflux proteins (OEP)"/>
    <property type="match status" value="1"/>
</dbReference>
<dbReference type="Pfam" id="PF02321">
    <property type="entry name" value="OEP"/>
    <property type="match status" value="1"/>
</dbReference>
<evidence type="ECO:0000256" key="2">
    <source>
        <dbReference type="ARBA" id="ARBA00007613"/>
    </source>
</evidence>
<evidence type="ECO:0000256" key="4">
    <source>
        <dbReference type="ARBA" id="ARBA00022452"/>
    </source>
</evidence>
<dbReference type="GO" id="GO:0015562">
    <property type="term" value="F:efflux transmembrane transporter activity"/>
    <property type="evidence" value="ECO:0007669"/>
    <property type="project" value="InterPro"/>
</dbReference>
<keyword evidence="4" id="KW-1134">Transmembrane beta strand</keyword>
<dbReference type="RefSeq" id="WP_144230431.1">
    <property type="nucleotide sequence ID" value="NZ_CBCRVV010000014.1"/>
</dbReference>
<dbReference type="Proteomes" id="UP000315648">
    <property type="component" value="Unassembled WGS sequence"/>
</dbReference>
<dbReference type="PANTHER" id="PTHR30026:SF20">
    <property type="entry name" value="OUTER MEMBRANE PROTEIN TOLC"/>
    <property type="match status" value="1"/>
</dbReference>